<dbReference type="SUPFAM" id="SSF46561">
    <property type="entry name" value="Ribosomal protein L29 (L29p)"/>
    <property type="match status" value="1"/>
</dbReference>
<dbReference type="NCBIfam" id="TIGR00012">
    <property type="entry name" value="L29"/>
    <property type="match status" value="1"/>
</dbReference>
<protein>
    <recommendedName>
        <fullName evidence="4 5">Large ribosomal subunit protein uL29</fullName>
    </recommendedName>
</protein>
<dbReference type="GO" id="GO:0022625">
    <property type="term" value="C:cytosolic large ribosomal subunit"/>
    <property type="evidence" value="ECO:0007669"/>
    <property type="project" value="TreeGrafter"/>
</dbReference>
<dbReference type="GO" id="GO:0006412">
    <property type="term" value="P:translation"/>
    <property type="evidence" value="ECO:0007669"/>
    <property type="project" value="UniProtKB-UniRule"/>
</dbReference>
<sequence>MKIDEIRAFSAEEIRKQLAAANREFMELRFKLATKQLVNHRQIPAVKKKAARLQTVLRERTLGIR</sequence>
<dbReference type="GO" id="GO:0003735">
    <property type="term" value="F:structural constituent of ribosome"/>
    <property type="evidence" value="ECO:0007669"/>
    <property type="project" value="InterPro"/>
</dbReference>
<dbReference type="InterPro" id="IPR001854">
    <property type="entry name" value="Ribosomal_uL29"/>
</dbReference>
<dbReference type="HAMAP" id="MF_00374">
    <property type="entry name" value="Ribosomal_uL29"/>
    <property type="match status" value="1"/>
</dbReference>
<evidence type="ECO:0000256" key="4">
    <source>
        <dbReference type="ARBA" id="ARBA00035204"/>
    </source>
</evidence>
<dbReference type="Gene3D" id="1.10.287.310">
    <property type="match status" value="1"/>
</dbReference>
<dbReference type="RefSeq" id="WP_353714899.1">
    <property type="nucleotide sequence ID" value="NZ_CP159307.1"/>
</dbReference>
<dbReference type="InterPro" id="IPR050063">
    <property type="entry name" value="Ribosomal_protein_uL29"/>
</dbReference>
<evidence type="ECO:0000256" key="2">
    <source>
        <dbReference type="ARBA" id="ARBA00022980"/>
    </source>
</evidence>
<dbReference type="PANTHER" id="PTHR10916">
    <property type="entry name" value="60S RIBOSOMAL PROTEIN L35/50S RIBOSOMAL PROTEIN L29"/>
    <property type="match status" value="1"/>
</dbReference>
<organism evidence="6">
    <name type="scientific">Dehalogenimonas sp. 4OHTPN</name>
    <dbReference type="NCBI Taxonomy" id="3166643"/>
    <lineage>
        <taxon>Bacteria</taxon>
        <taxon>Bacillati</taxon>
        <taxon>Chloroflexota</taxon>
        <taxon>Dehalococcoidia</taxon>
        <taxon>Dehalococcoidales</taxon>
        <taxon>Dehalococcoidaceae</taxon>
        <taxon>Dehalogenimonas</taxon>
    </lineage>
</organism>
<keyword evidence="2 5" id="KW-0689">Ribosomal protein</keyword>
<evidence type="ECO:0000313" key="6">
    <source>
        <dbReference type="EMBL" id="XCH33682.1"/>
    </source>
</evidence>
<evidence type="ECO:0000256" key="1">
    <source>
        <dbReference type="ARBA" id="ARBA00009254"/>
    </source>
</evidence>
<dbReference type="InterPro" id="IPR036049">
    <property type="entry name" value="Ribosomal_uL29_sf"/>
</dbReference>
<keyword evidence="3 5" id="KW-0687">Ribonucleoprotein</keyword>
<dbReference type="Pfam" id="PF00831">
    <property type="entry name" value="Ribosomal_L29"/>
    <property type="match status" value="1"/>
</dbReference>
<dbReference type="PANTHER" id="PTHR10916:SF0">
    <property type="entry name" value="LARGE RIBOSOMAL SUBUNIT PROTEIN UL29C"/>
    <property type="match status" value="1"/>
</dbReference>
<name>A0AAU8G9U7_9CHLR</name>
<gene>
    <name evidence="5 6" type="primary">rpmC</name>
    <name evidence="6" type="ORF">ABV300_02065</name>
</gene>
<evidence type="ECO:0000256" key="3">
    <source>
        <dbReference type="ARBA" id="ARBA00023274"/>
    </source>
</evidence>
<accession>A0AAU8G9U7</accession>
<evidence type="ECO:0000256" key="5">
    <source>
        <dbReference type="HAMAP-Rule" id="MF_00374"/>
    </source>
</evidence>
<dbReference type="AlphaFoldDB" id="A0AAU8G9U7"/>
<comment type="similarity">
    <text evidence="1 5">Belongs to the universal ribosomal protein uL29 family.</text>
</comment>
<proteinExistence type="inferred from homology"/>
<dbReference type="EMBL" id="CP159307">
    <property type="protein sequence ID" value="XCH33682.1"/>
    <property type="molecule type" value="Genomic_DNA"/>
</dbReference>
<dbReference type="CDD" id="cd00427">
    <property type="entry name" value="Ribosomal_L29_HIP"/>
    <property type="match status" value="1"/>
</dbReference>
<reference evidence="6" key="1">
    <citation type="submission" date="2024-06" db="EMBL/GenBank/DDBJ databases">
        <title>A Novel Isolate, Dehalogenimonas sp. Strain 4OHTPN, Dechlorinates Aromatic 4 Hydroxy chlorothalonil by a Novel Reductive Dehalogenase.</title>
        <authorList>
            <person name="Liu G."/>
        </authorList>
    </citation>
    <scope>NUCLEOTIDE SEQUENCE</scope>
    <source>
        <strain evidence="6">4OHTPN</strain>
    </source>
</reference>